<dbReference type="EMBL" id="AKWH02000039">
    <property type="protein sequence ID" value="EKO51576.1"/>
    <property type="molecule type" value="Genomic_DNA"/>
</dbReference>
<keyword evidence="1" id="KW-0472">Membrane</keyword>
<evidence type="ECO:0000256" key="1">
    <source>
        <dbReference type="SAM" id="Phobius"/>
    </source>
</evidence>
<evidence type="ECO:0000313" key="3">
    <source>
        <dbReference type="Proteomes" id="UP000006339"/>
    </source>
</evidence>
<feature type="transmembrane region" description="Helical" evidence="1">
    <location>
        <begin position="226"/>
        <end position="244"/>
    </location>
</feature>
<evidence type="ECO:0000313" key="2">
    <source>
        <dbReference type="EMBL" id="EKO51576.1"/>
    </source>
</evidence>
<feature type="transmembrane region" description="Helical" evidence="1">
    <location>
        <begin position="89"/>
        <end position="112"/>
    </location>
</feature>
<comment type="caution">
    <text evidence="2">The sequence shown here is derived from an EMBL/GenBank/DDBJ whole genome shotgun (WGS) entry which is preliminary data.</text>
</comment>
<keyword evidence="1" id="KW-1133">Transmembrane helix</keyword>
<dbReference type="NCBIfam" id="NF047433">
    <property type="entry name" value="Lepto_7_Nterm"/>
    <property type="match status" value="1"/>
</dbReference>
<proteinExistence type="predicted"/>
<keyword evidence="3" id="KW-1185">Reference proteome</keyword>
<accession>A0A828XVY0</accession>
<dbReference type="Proteomes" id="UP000006339">
    <property type="component" value="Unassembled WGS sequence"/>
</dbReference>
<name>A0A828XVY0_9LEPT</name>
<evidence type="ECO:0008006" key="4">
    <source>
        <dbReference type="Google" id="ProtNLM"/>
    </source>
</evidence>
<reference evidence="2" key="1">
    <citation type="submission" date="2012-10" db="EMBL/GenBank/DDBJ databases">
        <authorList>
            <person name="Harkins D.M."/>
            <person name="Durkin A.S."/>
            <person name="Brinkac L.M."/>
            <person name="Selengut J.D."/>
            <person name="Sanka R."/>
            <person name="DePew J."/>
            <person name="Purushe J."/>
            <person name="Picardeau M."/>
            <person name="Werts C."/>
            <person name="Goarant C."/>
            <person name="Vinetz J.M."/>
            <person name="Sutton G.G."/>
            <person name="Nelson W.C."/>
            <person name="Fouts D.E."/>
        </authorList>
    </citation>
    <scope>NUCLEOTIDE SEQUENCE [LARGE SCALE GENOMIC DNA]</scope>
    <source>
        <strain evidence="2">200802841</strain>
    </source>
</reference>
<organism evidence="2 3">
    <name type="scientific">Leptospira kirschneri str. 200802841</name>
    <dbReference type="NCBI Taxonomy" id="1193047"/>
    <lineage>
        <taxon>Bacteria</taxon>
        <taxon>Pseudomonadati</taxon>
        <taxon>Spirochaetota</taxon>
        <taxon>Spirochaetia</taxon>
        <taxon>Leptospirales</taxon>
        <taxon>Leptospiraceae</taxon>
        <taxon>Leptospira</taxon>
    </lineage>
</organism>
<dbReference type="AlphaFoldDB" id="A0A828XVY0"/>
<sequence length="362" mass="42331">MILMGWSRKEKNGDHFIYDSIFRMGMSVTAKIFKTQTSYHKTNTTPHLQKVIDKNLYAALRFWERNFHSLCKRRDSFPKFSAEFYLKNLAFRFLLIFAVFISFPLLGAQTILLKNGTSLKGDVTGQNEKVITVRTADGETQTISKRSILKVIYRDVNEDEAKRIRQEEEIKIQEAKSVEDKKKIEDEAIRSPFETKTTGSRNRWSLVWRSAVFPGWGHYKSDRKKIGIVYGSLFWSGVILTLIVSDRVGEKKSEYENSARIGQISDYALIREMIVHEKRSEYKKSIDDYQNLTMGTVLVYLIQLTHSYFTGIDWEKEEIAITPQGSILKKGIQLDSMKETNFLNSEYRAFDWKTEVRYSWFF</sequence>
<protein>
    <recommendedName>
        <fullName evidence="4">DUF5683 domain-containing protein</fullName>
    </recommendedName>
</protein>
<keyword evidence="1" id="KW-0812">Transmembrane</keyword>
<gene>
    <name evidence="2" type="ORF">LEP1GSC131_0348</name>
</gene>